<sequence>MVLTVIEETLLPQEISKHPDCKRHNKLNQVTDTKTFTCHGCIEPGAGTRYNLQQDGRSHHYHICCAVAPGSYPTFEDLKFKTEPPERKDGKGRFCDDCKKAVNRFVYHCSDDSGDVRYYHPCCALRLHQSCKCSRPIAGKPRQPPVGKHRNPFPMNEKTNQKSVKKHQKG</sequence>
<dbReference type="PANTHER" id="PTHR46477:SF8">
    <property type="entry name" value="OS08G0257100 PROTEIN"/>
    <property type="match status" value="1"/>
</dbReference>
<evidence type="ECO:0000313" key="2">
    <source>
        <dbReference type="EMBL" id="GJN16291.1"/>
    </source>
</evidence>
<feature type="region of interest" description="Disordered" evidence="1">
    <location>
        <begin position="139"/>
        <end position="170"/>
    </location>
</feature>
<organism evidence="2 4">
    <name type="scientific">Eleusine coracana subsp. coracana</name>
    <dbReference type="NCBI Taxonomy" id="191504"/>
    <lineage>
        <taxon>Eukaryota</taxon>
        <taxon>Viridiplantae</taxon>
        <taxon>Streptophyta</taxon>
        <taxon>Embryophyta</taxon>
        <taxon>Tracheophyta</taxon>
        <taxon>Spermatophyta</taxon>
        <taxon>Magnoliopsida</taxon>
        <taxon>Liliopsida</taxon>
        <taxon>Poales</taxon>
        <taxon>Poaceae</taxon>
        <taxon>PACMAD clade</taxon>
        <taxon>Chloridoideae</taxon>
        <taxon>Cynodonteae</taxon>
        <taxon>Eleusininae</taxon>
        <taxon>Eleusine</taxon>
    </lineage>
</organism>
<evidence type="ECO:0000313" key="4">
    <source>
        <dbReference type="Proteomes" id="UP001054889"/>
    </source>
</evidence>
<proteinExistence type="predicted"/>
<dbReference type="PANTHER" id="PTHR46477">
    <property type="entry name" value="CYSTEINE/HISTIDINE-RICH C1 DOMAIN FAMILY PROTEIN"/>
    <property type="match status" value="1"/>
</dbReference>
<gene>
    <name evidence="2" type="primary">gb03263</name>
    <name evidence="3" type="synonym">gb03343</name>
    <name evidence="2" type="ORF">PR202_gb03263</name>
    <name evidence="3" type="ORF">PR202_gb03343</name>
</gene>
<comment type="caution">
    <text evidence="2">The sequence shown here is derived from an EMBL/GenBank/DDBJ whole genome shotgun (WGS) entry which is preliminary data.</text>
</comment>
<name>A0AAV5E178_ELECO</name>
<dbReference type="Proteomes" id="UP001054889">
    <property type="component" value="Unassembled WGS sequence"/>
</dbReference>
<evidence type="ECO:0000313" key="3">
    <source>
        <dbReference type="EMBL" id="GJN16360.1"/>
    </source>
</evidence>
<accession>A0AAV5E178</accession>
<reference evidence="2" key="1">
    <citation type="journal article" date="2018" name="DNA Res.">
        <title>Multiple hybrid de novo genome assembly of finger millet, an orphan allotetraploid crop.</title>
        <authorList>
            <person name="Hatakeyama M."/>
            <person name="Aluri S."/>
            <person name="Balachadran M.T."/>
            <person name="Sivarajan S.R."/>
            <person name="Patrignani A."/>
            <person name="Gruter S."/>
            <person name="Poveda L."/>
            <person name="Shimizu-Inatsugi R."/>
            <person name="Baeten J."/>
            <person name="Francoijs K.J."/>
            <person name="Nataraja K.N."/>
            <person name="Reddy Y.A.N."/>
            <person name="Phadnis S."/>
            <person name="Ravikumar R.L."/>
            <person name="Schlapbach R."/>
            <person name="Sreeman S.M."/>
            <person name="Shimizu K.K."/>
        </authorList>
    </citation>
    <scope>NUCLEOTIDE SEQUENCE</scope>
</reference>
<dbReference type="AlphaFoldDB" id="A0AAV5E178"/>
<reference evidence="2" key="2">
    <citation type="submission" date="2021-12" db="EMBL/GenBank/DDBJ databases">
        <title>Resequencing data analysis of finger millet.</title>
        <authorList>
            <person name="Hatakeyama M."/>
            <person name="Aluri S."/>
            <person name="Balachadran M.T."/>
            <person name="Sivarajan S.R."/>
            <person name="Poveda L."/>
            <person name="Shimizu-Inatsugi R."/>
            <person name="Schlapbach R."/>
            <person name="Sreeman S.M."/>
            <person name="Shimizu K.K."/>
        </authorList>
    </citation>
    <scope>NUCLEOTIDE SEQUENCE</scope>
</reference>
<dbReference type="EMBL" id="BQKI01000072">
    <property type="protein sequence ID" value="GJN16291.1"/>
    <property type="molecule type" value="Genomic_DNA"/>
</dbReference>
<evidence type="ECO:0000256" key="1">
    <source>
        <dbReference type="SAM" id="MobiDB-lite"/>
    </source>
</evidence>
<keyword evidence="4" id="KW-1185">Reference proteome</keyword>
<protein>
    <submittedName>
        <fullName evidence="2">Uncharacterized protein</fullName>
    </submittedName>
</protein>
<dbReference type="EMBL" id="BQKI01000072">
    <property type="protein sequence ID" value="GJN16360.1"/>
    <property type="molecule type" value="Genomic_DNA"/>
</dbReference>